<gene>
    <name evidence="3" type="primary">Dana\GF27441</name>
    <name evidence="3" type="ORF">GF27441</name>
</gene>
<dbReference type="AlphaFoldDB" id="A0A0P8Y0N8"/>
<feature type="region of interest" description="Disordered" evidence="1">
    <location>
        <begin position="34"/>
        <end position="56"/>
    </location>
</feature>
<dbReference type="InParanoid" id="A0A0P8Y0N8"/>
<keyword evidence="2" id="KW-0732">Signal</keyword>
<protein>
    <submittedName>
        <fullName evidence="3">Uncharacterized protein</fullName>
    </submittedName>
</protein>
<dbReference type="KEGG" id="dan:26514850"/>
<evidence type="ECO:0000313" key="4">
    <source>
        <dbReference type="Proteomes" id="UP000007801"/>
    </source>
</evidence>
<reference evidence="3 4" key="1">
    <citation type="journal article" date="2007" name="Nature">
        <title>Evolution of genes and genomes on the Drosophila phylogeny.</title>
        <authorList>
            <consortium name="Drosophila 12 Genomes Consortium"/>
            <person name="Clark A.G."/>
            <person name="Eisen M.B."/>
            <person name="Smith D.R."/>
            <person name="Bergman C.M."/>
            <person name="Oliver B."/>
            <person name="Markow T.A."/>
            <person name="Kaufman T.C."/>
            <person name="Kellis M."/>
            <person name="Gelbart W."/>
            <person name="Iyer V.N."/>
            <person name="Pollard D.A."/>
            <person name="Sackton T.B."/>
            <person name="Larracuente A.M."/>
            <person name="Singh N.D."/>
            <person name="Abad J.P."/>
            <person name="Abt D.N."/>
            <person name="Adryan B."/>
            <person name="Aguade M."/>
            <person name="Akashi H."/>
            <person name="Anderson W.W."/>
            <person name="Aquadro C.F."/>
            <person name="Ardell D.H."/>
            <person name="Arguello R."/>
            <person name="Artieri C.G."/>
            <person name="Barbash D.A."/>
            <person name="Barker D."/>
            <person name="Barsanti P."/>
            <person name="Batterham P."/>
            <person name="Batzoglou S."/>
            <person name="Begun D."/>
            <person name="Bhutkar A."/>
            <person name="Blanco E."/>
            <person name="Bosak S.A."/>
            <person name="Bradley R.K."/>
            <person name="Brand A.D."/>
            <person name="Brent M.R."/>
            <person name="Brooks A.N."/>
            <person name="Brown R.H."/>
            <person name="Butlin R.K."/>
            <person name="Caggese C."/>
            <person name="Calvi B.R."/>
            <person name="Bernardo de Carvalho A."/>
            <person name="Caspi A."/>
            <person name="Castrezana S."/>
            <person name="Celniker S.E."/>
            <person name="Chang J.L."/>
            <person name="Chapple C."/>
            <person name="Chatterji S."/>
            <person name="Chinwalla A."/>
            <person name="Civetta A."/>
            <person name="Clifton S.W."/>
            <person name="Comeron J.M."/>
            <person name="Costello J.C."/>
            <person name="Coyne J.A."/>
            <person name="Daub J."/>
            <person name="David R.G."/>
            <person name="Delcher A.L."/>
            <person name="Delehaunty K."/>
            <person name="Do C.B."/>
            <person name="Ebling H."/>
            <person name="Edwards K."/>
            <person name="Eickbush T."/>
            <person name="Evans J.D."/>
            <person name="Filipski A."/>
            <person name="Findeiss S."/>
            <person name="Freyhult E."/>
            <person name="Fulton L."/>
            <person name="Fulton R."/>
            <person name="Garcia A.C."/>
            <person name="Gardiner A."/>
            <person name="Garfield D.A."/>
            <person name="Garvin B.E."/>
            <person name="Gibson G."/>
            <person name="Gilbert D."/>
            <person name="Gnerre S."/>
            <person name="Godfrey J."/>
            <person name="Good R."/>
            <person name="Gotea V."/>
            <person name="Gravely B."/>
            <person name="Greenberg A.J."/>
            <person name="Griffiths-Jones S."/>
            <person name="Gross S."/>
            <person name="Guigo R."/>
            <person name="Gustafson E.A."/>
            <person name="Haerty W."/>
            <person name="Hahn M.W."/>
            <person name="Halligan D.L."/>
            <person name="Halpern A.L."/>
            <person name="Halter G.M."/>
            <person name="Han M.V."/>
            <person name="Heger A."/>
            <person name="Hillier L."/>
            <person name="Hinrichs A.S."/>
            <person name="Holmes I."/>
            <person name="Hoskins R.A."/>
            <person name="Hubisz M.J."/>
            <person name="Hultmark D."/>
            <person name="Huntley M.A."/>
            <person name="Jaffe D.B."/>
            <person name="Jagadeeshan S."/>
            <person name="Jeck W.R."/>
            <person name="Johnson J."/>
            <person name="Jones C.D."/>
            <person name="Jordan W.C."/>
            <person name="Karpen G.H."/>
            <person name="Kataoka E."/>
            <person name="Keightley P.D."/>
            <person name="Kheradpour P."/>
            <person name="Kirkness E.F."/>
            <person name="Koerich L.B."/>
            <person name="Kristiansen K."/>
            <person name="Kudrna D."/>
            <person name="Kulathinal R.J."/>
            <person name="Kumar S."/>
            <person name="Kwok R."/>
            <person name="Lander E."/>
            <person name="Langley C.H."/>
            <person name="Lapoint R."/>
            <person name="Lazzaro B.P."/>
            <person name="Lee S.J."/>
            <person name="Levesque L."/>
            <person name="Li R."/>
            <person name="Lin C.F."/>
            <person name="Lin M.F."/>
            <person name="Lindblad-Toh K."/>
            <person name="Llopart A."/>
            <person name="Long M."/>
            <person name="Low L."/>
            <person name="Lozovsky E."/>
            <person name="Lu J."/>
            <person name="Luo M."/>
            <person name="Machado C.A."/>
            <person name="Makalowski W."/>
            <person name="Marzo M."/>
            <person name="Matsuda M."/>
            <person name="Matzkin L."/>
            <person name="McAllister B."/>
            <person name="McBride C.S."/>
            <person name="McKernan B."/>
            <person name="McKernan K."/>
            <person name="Mendez-Lago M."/>
            <person name="Minx P."/>
            <person name="Mollenhauer M.U."/>
            <person name="Montooth K."/>
            <person name="Mount S.M."/>
            <person name="Mu X."/>
            <person name="Myers E."/>
            <person name="Negre B."/>
            <person name="Newfeld S."/>
            <person name="Nielsen R."/>
            <person name="Noor M.A."/>
            <person name="O'Grady P."/>
            <person name="Pachter L."/>
            <person name="Papaceit M."/>
            <person name="Parisi M.J."/>
            <person name="Parisi M."/>
            <person name="Parts L."/>
            <person name="Pedersen J.S."/>
            <person name="Pesole G."/>
            <person name="Phillippy A.M."/>
            <person name="Ponting C.P."/>
            <person name="Pop M."/>
            <person name="Porcelli D."/>
            <person name="Powell J.R."/>
            <person name="Prohaska S."/>
            <person name="Pruitt K."/>
            <person name="Puig M."/>
            <person name="Quesneville H."/>
            <person name="Ram K.R."/>
            <person name="Rand D."/>
            <person name="Rasmussen M.D."/>
            <person name="Reed L.K."/>
            <person name="Reenan R."/>
            <person name="Reily A."/>
            <person name="Remington K.A."/>
            <person name="Rieger T.T."/>
            <person name="Ritchie M.G."/>
            <person name="Robin C."/>
            <person name="Rogers Y.H."/>
            <person name="Rohde C."/>
            <person name="Rozas J."/>
            <person name="Rubenfield M.J."/>
            <person name="Ruiz A."/>
            <person name="Russo S."/>
            <person name="Salzberg S.L."/>
            <person name="Sanchez-Gracia A."/>
            <person name="Saranga D.J."/>
            <person name="Sato H."/>
            <person name="Schaeffer S.W."/>
            <person name="Schatz M.C."/>
            <person name="Schlenke T."/>
            <person name="Schwartz R."/>
            <person name="Segarra C."/>
            <person name="Singh R.S."/>
            <person name="Sirot L."/>
            <person name="Sirota M."/>
            <person name="Sisneros N.B."/>
            <person name="Smith C.D."/>
            <person name="Smith T.F."/>
            <person name="Spieth J."/>
            <person name="Stage D.E."/>
            <person name="Stark A."/>
            <person name="Stephan W."/>
            <person name="Strausberg R.L."/>
            <person name="Strempel S."/>
            <person name="Sturgill D."/>
            <person name="Sutton G."/>
            <person name="Sutton G.G."/>
            <person name="Tao W."/>
            <person name="Teichmann S."/>
            <person name="Tobari Y.N."/>
            <person name="Tomimura Y."/>
            <person name="Tsolas J.M."/>
            <person name="Valente V.L."/>
            <person name="Venter E."/>
            <person name="Venter J.C."/>
            <person name="Vicario S."/>
            <person name="Vieira F.G."/>
            <person name="Vilella A.J."/>
            <person name="Villasante A."/>
            <person name="Walenz B."/>
            <person name="Wang J."/>
            <person name="Wasserman M."/>
            <person name="Watts T."/>
            <person name="Wilson D."/>
            <person name="Wilson R.K."/>
            <person name="Wing R.A."/>
            <person name="Wolfner M.F."/>
            <person name="Wong A."/>
            <person name="Wong G.K."/>
            <person name="Wu C.I."/>
            <person name="Wu G."/>
            <person name="Yamamoto D."/>
            <person name="Yang H.P."/>
            <person name="Yang S.P."/>
            <person name="Yorke J.A."/>
            <person name="Yoshida K."/>
            <person name="Zdobnov E."/>
            <person name="Zhang P."/>
            <person name="Zhang Y."/>
            <person name="Zimin A.V."/>
            <person name="Baldwin J."/>
            <person name="Abdouelleil A."/>
            <person name="Abdulkadir J."/>
            <person name="Abebe A."/>
            <person name="Abera B."/>
            <person name="Abreu J."/>
            <person name="Acer S.C."/>
            <person name="Aftuck L."/>
            <person name="Alexander A."/>
            <person name="An P."/>
            <person name="Anderson E."/>
            <person name="Anderson S."/>
            <person name="Arachi H."/>
            <person name="Azer M."/>
            <person name="Bachantsang P."/>
            <person name="Barry A."/>
            <person name="Bayul T."/>
            <person name="Berlin A."/>
            <person name="Bessette D."/>
            <person name="Bloom T."/>
            <person name="Blye J."/>
            <person name="Boguslavskiy L."/>
            <person name="Bonnet C."/>
            <person name="Boukhgalter B."/>
            <person name="Bourzgui I."/>
            <person name="Brown A."/>
            <person name="Cahill P."/>
            <person name="Channer S."/>
            <person name="Cheshatsang Y."/>
            <person name="Chuda L."/>
            <person name="Citroen M."/>
            <person name="Collymore A."/>
            <person name="Cooke P."/>
            <person name="Costello M."/>
            <person name="D'Aco K."/>
            <person name="Daza R."/>
            <person name="De Haan G."/>
            <person name="DeGray S."/>
            <person name="DeMaso C."/>
            <person name="Dhargay N."/>
            <person name="Dooley K."/>
            <person name="Dooley E."/>
            <person name="Doricent M."/>
            <person name="Dorje P."/>
            <person name="Dorjee K."/>
            <person name="Dupes A."/>
            <person name="Elong R."/>
            <person name="Falk J."/>
            <person name="Farina A."/>
            <person name="Faro S."/>
            <person name="Ferguson D."/>
            <person name="Fisher S."/>
            <person name="Foley C.D."/>
            <person name="Franke A."/>
            <person name="Friedrich D."/>
            <person name="Gadbois L."/>
            <person name="Gearin G."/>
            <person name="Gearin C.R."/>
            <person name="Giannoukos G."/>
            <person name="Goode T."/>
            <person name="Graham J."/>
            <person name="Grandbois E."/>
            <person name="Grewal S."/>
            <person name="Gyaltsen K."/>
            <person name="Hafez N."/>
            <person name="Hagos B."/>
            <person name="Hall J."/>
            <person name="Henson C."/>
            <person name="Hollinger A."/>
            <person name="Honan T."/>
            <person name="Huard M.D."/>
            <person name="Hughes L."/>
            <person name="Hurhula B."/>
            <person name="Husby M.E."/>
            <person name="Kamat A."/>
            <person name="Kanga B."/>
            <person name="Kashin S."/>
            <person name="Khazanovich D."/>
            <person name="Kisner P."/>
            <person name="Lance K."/>
            <person name="Lara M."/>
            <person name="Lee W."/>
            <person name="Lennon N."/>
            <person name="Letendre F."/>
            <person name="LeVine R."/>
            <person name="Lipovsky A."/>
            <person name="Liu X."/>
            <person name="Liu J."/>
            <person name="Liu S."/>
            <person name="Lokyitsang T."/>
            <person name="Lokyitsang Y."/>
            <person name="Lubonja R."/>
            <person name="Lui A."/>
            <person name="MacDonald P."/>
            <person name="Magnisalis V."/>
            <person name="Maru K."/>
            <person name="Matthews C."/>
            <person name="McCusker W."/>
            <person name="McDonough S."/>
            <person name="Mehta T."/>
            <person name="Meldrim J."/>
            <person name="Meneus L."/>
            <person name="Mihai O."/>
            <person name="Mihalev A."/>
            <person name="Mihova T."/>
            <person name="Mittelman R."/>
            <person name="Mlenga V."/>
            <person name="Montmayeur A."/>
            <person name="Mulrain L."/>
            <person name="Navidi A."/>
            <person name="Naylor J."/>
            <person name="Negash T."/>
            <person name="Nguyen T."/>
            <person name="Nguyen N."/>
            <person name="Nicol R."/>
            <person name="Norbu C."/>
            <person name="Norbu N."/>
            <person name="Novod N."/>
            <person name="O'Neill B."/>
            <person name="Osman S."/>
            <person name="Markiewicz E."/>
            <person name="Oyono O.L."/>
            <person name="Patti C."/>
            <person name="Phunkhang P."/>
            <person name="Pierre F."/>
            <person name="Priest M."/>
            <person name="Raghuraman S."/>
            <person name="Rege F."/>
            <person name="Reyes R."/>
            <person name="Rise C."/>
            <person name="Rogov P."/>
            <person name="Ross K."/>
            <person name="Ryan E."/>
            <person name="Settipalli S."/>
            <person name="Shea T."/>
            <person name="Sherpa N."/>
            <person name="Shi L."/>
            <person name="Shih D."/>
            <person name="Sparrow T."/>
            <person name="Spaulding J."/>
            <person name="Stalker J."/>
            <person name="Stange-Thomann N."/>
            <person name="Stavropoulos S."/>
            <person name="Stone C."/>
            <person name="Strader C."/>
            <person name="Tesfaye S."/>
            <person name="Thomson T."/>
            <person name="Thoulutsang Y."/>
            <person name="Thoulutsang D."/>
            <person name="Topham K."/>
            <person name="Topping I."/>
            <person name="Tsamla T."/>
            <person name="Vassiliev H."/>
            <person name="Vo A."/>
            <person name="Wangchuk T."/>
            <person name="Wangdi T."/>
            <person name="Weiand M."/>
            <person name="Wilkinson J."/>
            <person name="Wilson A."/>
            <person name="Yadav S."/>
            <person name="Young G."/>
            <person name="Yu Q."/>
            <person name="Zembek L."/>
            <person name="Zhong D."/>
            <person name="Zimmer A."/>
            <person name="Zwirko Z."/>
            <person name="Jaffe D.B."/>
            <person name="Alvarez P."/>
            <person name="Brockman W."/>
            <person name="Butler J."/>
            <person name="Chin C."/>
            <person name="Gnerre S."/>
            <person name="Grabherr M."/>
            <person name="Kleber M."/>
            <person name="Mauceli E."/>
            <person name="MacCallum I."/>
        </authorList>
    </citation>
    <scope>NUCLEOTIDE SEQUENCE [LARGE SCALE GENOMIC DNA]</scope>
    <source>
        <strain evidence="4">Tucson 14024-0371.13</strain>
    </source>
</reference>
<feature type="signal peptide" evidence="2">
    <location>
        <begin position="1"/>
        <end position="19"/>
    </location>
</feature>
<accession>A0A0P8Y0N8</accession>
<dbReference type="OrthoDB" id="7834249at2759"/>
<dbReference type="EMBL" id="CH902617">
    <property type="protein sequence ID" value="KPU80763.1"/>
    <property type="molecule type" value="Genomic_DNA"/>
</dbReference>
<keyword evidence="4" id="KW-1185">Reference proteome</keyword>
<evidence type="ECO:0000313" key="3">
    <source>
        <dbReference type="EMBL" id="KPU80763.1"/>
    </source>
</evidence>
<name>A0A0P8Y0N8_DROAN</name>
<evidence type="ECO:0000256" key="2">
    <source>
        <dbReference type="SAM" id="SignalP"/>
    </source>
</evidence>
<organism evidence="3 4">
    <name type="scientific">Drosophila ananassae</name>
    <name type="common">Fruit fly</name>
    <dbReference type="NCBI Taxonomy" id="7217"/>
    <lineage>
        <taxon>Eukaryota</taxon>
        <taxon>Metazoa</taxon>
        <taxon>Ecdysozoa</taxon>
        <taxon>Arthropoda</taxon>
        <taxon>Hexapoda</taxon>
        <taxon>Insecta</taxon>
        <taxon>Pterygota</taxon>
        <taxon>Neoptera</taxon>
        <taxon>Endopterygota</taxon>
        <taxon>Diptera</taxon>
        <taxon>Brachycera</taxon>
        <taxon>Muscomorpha</taxon>
        <taxon>Ephydroidea</taxon>
        <taxon>Drosophilidae</taxon>
        <taxon>Drosophila</taxon>
        <taxon>Sophophora</taxon>
    </lineage>
</organism>
<dbReference type="GeneID" id="26514850"/>
<feature type="chain" id="PRO_5006154280" evidence="2">
    <location>
        <begin position="20"/>
        <end position="115"/>
    </location>
</feature>
<sequence length="115" mass="12464">MSAKLIALWILVLWINSFGTKTAAGEGYQLEITHPDGLASRRESTTEDGEGNPQVEGEIQQRFQSPHAGTLVVIYKSGSNGYRTRYTYEGDSQGPKNGTFSIKRIGANALKSSVG</sequence>
<dbReference type="Proteomes" id="UP000007801">
    <property type="component" value="Unassembled WGS sequence"/>
</dbReference>
<proteinExistence type="predicted"/>
<evidence type="ECO:0000256" key="1">
    <source>
        <dbReference type="SAM" id="MobiDB-lite"/>
    </source>
</evidence>